<feature type="domain" description="PhoU" evidence="7">
    <location>
        <begin position="345"/>
        <end position="422"/>
    </location>
</feature>
<evidence type="ECO:0000256" key="6">
    <source>
        <dbReference type="SAM" id="Phobius"/>
    </source>
</evidence>
<keyword evidence="5 6" id="KW-0472">Membrane</keyword>
<dbReference type="PANTHER" id="PTHR10010">
    <property type="entry name" value="SOLUTE CARRIER FAMILY 34 SODIUM PHOSPHATE , MEMBER 2-RELATED"/>
    <property type="match status" value="1"/>
</dbReference>
<feature type="transmembrane region" description="Helical" evidence="6">
    <location>
        <begin position="49"/>
        <end position="72"/>
    </location>
</feature>
<reference evidence="8 9" key="1">
    <citation type="submission" date="2015-08" db="EMBL/GenBank/DDBJ databases">
        <title>Investigation of the bacterial diversity of lava forest soil.</title>
        <authorList>
            <person name="Lee J.S."/>
        </authorList>
    </citation>
    <scope>NUCLEOTIDE SEQUENCE [LARGE SCALE GENOMIC DNA]</scope>
    <source>
        <strain evidence="8 9">GJW-30</strain>
    </source>
</reference>
<feature type="transmembrane region" description="Helical" evidence="6">
    <location>
        <begin position="79"/>
        <end position="102"/>
    </location>
</feature>
<dbReference type="Proteomes" id="UP000236884">
    <property type="component" value="Chromosome"/>
</dbReference>
<dbReference type="InterPro" id="IPR026022">
    <property type="entry name" value="PhoU_dom"/>
</dbReference>
<protein>
    <submittedName>
        <fullName evidence="8">Na+/Pi-cotransporter</fullName>
    </submittedName>
</protein>
<dbReference type="Gene3D" id="1.20.58.220">
    <property type="entry name" value="Phosphate transport system protein phou homolog 2, domain 2"/>
    <property type="match status" value="1"/>
</dbReference>
<proteinExistence type="predicted"/>
<accession>A0A0S3PZC6</accession>
<keyword evidence="3 6" id="KW-0812">Transmembrane</keyword>
<dbReference type="Pfam" id="PF01895">
    <property type="entry name" value="PhoU"/>
    <property type="match status" value="2"/>
</dbReference>
<feature type="transmembrane region" description="Helical" evidence="6">
    <location>
        <begin position="132"/>
        <end position="150"/>
    </location>
</feature>
<feature type="transmembrane region" description="Helical" evidence="6">
    <location>
        <begin position="246"/>
        <end position="270"/>
    </location>
</feature>
<sequence>MPGTELIATLFGSVALLLWGVRMVRTGMTRAFGGPLRHFLTTQVKSRTSAFFAGLGVTGLLQSSTATALLLASFTARGLLTLTTALIMMLGANVGTTIAAQAFSFEIIWLWTVLVGFGVFVFMAAEGDKTKAVSRIAIGLGLMLLSLQHLTAAAQPLRDSPLFVSVLAGLAGDPLFGFLIAVGATWLMHSSLTMVLLVMALATAGAVPMPLAFALILGANVGGAIAPLTGLATSPPAGRRVAIGNIIQRAAVAIPALLLVRFSADILAFLGGSPARMVVNFHTAFNIVAATILLPLTTPFARLTEWLVPDRPEATDVVRPRHLDASVLDTPSESLACAMRETLALGDRVSDMLRDTLPVLDRNDMKAVKEIEKSDNAVDAIYEAIKLYLVKASKAEMNDEESRRYVETLTFTTNLEHIGDIIDKNLMELAAKKIKNRYAFSPEGFAEIRRYHERVMDNMRLALNVFATRDVVLARRLLAEKATMRNAELEASELHFARLRQGRPESIETSSIHLDILRDLKRINGHLTSVAYPILEVAGELRDSRLRVTARSNNVAIDTADPSRAT</sequence>
<keyword evidence="9" id="KW-1185">Reference proteome</keyword>
<keyword evidence="4 6" id="KW-1133">Transmembrane helix</keyword>
<name>A0A0S3PZC6_9BRAD</name>
<evidence type="ECO:0000256" key="4">
    <source>
        <dbReference type="ARBA" id="ARBA00022989"/>
    </source>
</evidence>
<feature type="transmembrane region" description="Helical" evidence="6">
    <location>
        <begin position="108"/>
        <end position="125"/>
    </location>
</feature>
<feature type="domain" description="PhoU" evidence="7">
    <location>
        <begin position="448"/>
        <end position="531"/>
    </location>
</feature>
<feature type="transmembrane region" description="Helical" evidence="6">
    <location>
        <begin position="162"/>
        <end position="188"/>
    </location>
</feature>
<dbReference type="GO" id="GO:0044341">
    <property type="term" value="P:sodium-dependent phosphate transport"/>
    <property type="evidence" value="ECO:0007669"/>
    <property type="project" value="InterPro"/>
</dbReference>
<dbReference type="KEGG" id="vgo:GJW-30_1_03852"/>
<dbReference type="InterPro" id="IPR038078">
    <property type="entry name" value="PhoU-like_sf"/>
</dbReference>
<evidence type="ECO:0000313" key="9">
    <source>
        <dbReference type="Proteomes" id="UP000236884"/>
    </source>
</evidence>
<dbReference type="Pfam" id="PF02690">
    <property type="entry name" value="Na_Pi_cotrans"/>
    <property type="match status" value="2"/>
</dbReference>
<evidence type="ECO:0000256" key="3">
    <source>
        <dbReference type="ARBA" id="ARBA00022692"/>
    </source>
</evidence>
<dbReference type="GO" id="GO:0005886">
    <property type="term" value="C:plasma membrane"/>
    <property type="evidence" value="ECO:0007669"/>
    <property type="project" value="UniProtKB-SubCell"/>
</dbReference>
<keyword evidence="2" id="KW-1003">Cell membrane</keyword>
<dbReference type="AlphaFoldDB" id="A0A0S3PZC6"/>
<dbReference type="InterPro" id="IPR003841">
    <property type="entry name" value="Na/Pi_transpt"/>
</dbReference>
<evidence type="ECO:0000259" key="7">
    <source>
        <dbReference type="Pfam" id="PF01895"/>
    </source>
</evidence>
<organism evidence="8 9">
    <name type="scientific">Variibacter gotjawalensis</name>
    <dbReference type="NCBI Taxonomy" id="1333996"/>
    <lineage>
        <taxon>Bacteria</taxon>
        <taxon>Pseudomonadati</taxon>
        <taxon>Pseudomonadota</taxon>
        <taxon>Alphaproteobacteria</taxon>
        <taxon>Hyphomicrobiales</taxon>
        <taxon>Nitrobacteraceae</taxon>
        <taxon>Variibacter</taxon>
    </lineage>
</organism>
<evidence type="ECO:0000256" key="1">
    <source>
        <dbReference type="ARBA" id="ARBA00004651"/>
    </source>
</evidence>
<gene>
    <name evidence="8" type="ORF">GJW-30_1_03852</name>
</gene>
<evidence type="ECO:0000256" key="2">
    <source>
        <dbReference type="ARBA" id="ARBA00022475"/>
    </source>
</evidence>
<dbReference type="SUPFAM" id="SSF109755">
    <property type="entry name" value="PhoU-like"/>
    <property type="match status" value="1"/>
</dbReference>
<comment type="subcellular location">
    <subcellularLocation>
        <location evidence="1">Cell membrane</location>
        <topology evidence="1">Multi-pass membrane protein</topology>
    </subcellularLocation>
</comment>
<evidence type="ECO:0000256" key="5">
    <source>
        <dbReference type="ARBA" id="ARBA00023136"/>
    </source>
</evidence>
<dbReference type="NCBIfam" id="NF037997">
    <property type="entry name" value="Na_Pi_symport"/>
    <property type="match status" value="1"/>
</dbReference>
<feature type="transmembrane region" description="Helical" evidence="6">
    <location>
        <begin position="195"/>
        <end position="226"/>
    </location>
</feature>
<dbReference type="PANTHER" id="PTHR10010:SF46">
    <property type="entry name" value="SODIUM-DEPENDENT PHOSPHATE TRANSPORT PROTEIN 2B"/>
    <property type="match status" value="1"/>
</dbReference>
<evidence type="ECO:0000313" key="8">
    <source>
        <dbReference type="EMBL" id="BAT61295.1"/>
    </source>
</evidence>
<dbReference type="EMBL" id="AP014946">
    <property type="protein sequence ID" value="BAT61295.1"/>
    <property type="molecule type" value="Genomic_DNA"/>
</dbReference>
<dbReference type="GO" id="GO:0005436">
    <property type="term" value="F:sodium:phosphate symporter activity"/>
    <property type="evidence" value="ECO:0007669"/>
    <property type="project" value="InterPro"/>
</dbReference>
<feature type="transmembrane region" description="Helical" evidence="6">
    <location>
        <begin position="277"/>
        <end position="296"/>
    </location>
</feature>